<evidence type="ECO:0000259" key="6">
    <source>
        <dbReference type="SMART" id="SM00237"/>
    </source>
</evidence>
<protein>
    <submittedName>
        <fullName evidence="7">Alkaline phosphatase</fullName>
        <ecNumber evidence="7">3.1.3.1</ecNumber>
    </submittedName>
</protein>
<feature type="domain" description="Calx-beta" evidence="6">
    <location>
        <begin position="1881"/>
        <end position="1983"/>
    </location>
</feature>
<comment type="subcellular location">
    <subcellularLocation>
        <location evidence="1">Secreted</location>
    </subcellularLocation>
</comment>
<dbReference type="PANTHER" id="PTHR38340">
    <property type="entry name" value="S-LAYER PROTEIN"/>
    <property type="match status" value="1"/>
</dbReference>
<dbReference type="PRINTS" id="PR00313">
    <property type="entry name" value="CABNDNGRPT"/>
</dbReference>
<dbReference type="GO" id="GO:0005576">
    <property type="term" value="C:extracellular region"/>
    <property type="evidence" value="ECO:0007669"/>
    <property type="project" value="UniProtKB-SubCell"/>
</dbReference>
<dbReference type="InterPro" id="IPR003644">
    <property type="entry name" value="Calx_beta"/>
</dbReference>
<feature type="domain" description="Calx-beta" evidence="6">
    <location>
        <begin position="1770"/>
        <end position="1868"/>
    </location>
</feature>
<name>A0A0F6U203_MICAE</name>
<dbReference type="PANTHER" id="PTHR38340:SF1">
    <property type="entry name" value="S-LAYER PROTEIN"/>
    <property type="match status" value="1"/>
</dbReference>
<organism evidence="7 8">
    <name type="scientific">Microcystis aeruginosa NIES-2549</name>
    <dbReference type="NCBI Taxonomy" id="1641812"/>
    <lineage>
        <taxon>Bacteria</taxon>
        <taxon>Bacillati</taxon>
        <taxon>Cyanobacteriota</taxon>
        <taxon>Cyanophyceae</taxon>
        <taxon>Oscillatoriophycideae</taxon>
        <taxon>Chroococcales</taxon>
        <taxon>Microcystaceae</taxon>
        <taxon>Microcystis</taxon>
    </lineage>
</organism>
<sequence>MVKAKSFANNLILDHFLQLKNILLRAMSNPNIDLNPAQWSFRGNSSDISNAINAITSRFSSDRGNIINGYSATKLVVDQFLANPKVTNQQLIQISRSTLDKFSADDSTVPTKYSDYATKPGHLMAVDAFYMLTGNPKGQVSTKLNGLGFTGTSSLLITYAENNPALLLGTIEHDLTDYLQDAGVTNLNTSLWGIADKAASALVMFAETLVSGYIPSEEEIFNVMGTRQLPTREMELRQTVTRLGNVSSTLATKLAMHYGNEDFGSQLIAATATKTLGGWLGDNLAYQLASVGSSIPARALYTRLYGNFTNTLLGFGSSAISQAFSEKFDIEDPLAQIAIDQVTASLTNHIFSGLTEAAFGKSFAVNYLGVDPYINLSLTKASIIGEVVNTGFGALQSFASTQLFNYVDKVWTGADLNNFGASIGGVIGGFIAPGIGNFLGSVIGGWAWDLIFDKDPRAYYSVYYNVAAGKFVSQFSFSADGGKTEVAQQMAQSASDTLQLIAGMIGGTPLSITATEYGHYEKEFVFNVGGSGRNSFSSIQAALDNGIIRQLKTLNIQAGDPYMKRLIALPSYNSDLKGLFTDLGVAKEYSVHKVDPILYGQAILNVDNADARKYLLDDWRRVQTRAKELTLDALPGDDGSEFIVGSDGSDDINAGVGNDLIYSDRGIDIINGGDGNDLLIIDYSSNQYAGSNVHPAGISYYDGFSQSYTCYYDDKDYSYDKVLFYSIEQFQITGTNGSDYIGTRDGNDTINGGGGNDTIEGGLGNDIINGGDGNDAIAAGGGSDVINAGTGDDTVANVSGDDIIDGGTGLDTISDLNYDSSNSAIILNELGGAATLLGTNIKNIERFGSVILGSGNDKIEFSSRFNNQEINSGQGNDTINGGLGIDIINGGDGNDLLIIDYSSNQYAGSNVHPAGISYYDGFSQSYTCYYDDKDYSYDKVLFYSIEQFQITGTNGSDYIGTRDGNDTINGGGGNDTIEGGLGNDIINGGDGNDAIAAGGGSDVINAGTGDDTVANVSGDDIIDGGTGLDTISDLNYDSSNSAIILNELGGAATLLGTNIKNIERFGSVILGSGNDKIEFSSRFNNQEINSGQGNDTINGGLGIDIINGGDGNDLLIIDYSSNQYAGSNVHPAGISYYDGFSQSYTCYYDDKDYSYDKVLFYSIEQFQITGTNGSDYIGTRDGNDTINGGGGNDTIEGGLGNDIINGGDGNDAIAAGGGSDVINAGTGDDTVANVSGDDIIDGGTGLDTISDLNYDSSNSAIILNELGGAATLLGTNIKNIERFGSVILGSGNDKIEFSSRFNNQEINSGQGNDTINGGLGIDIINGGDGNDLLIIDYSSNQYAGSNVHPAGISYYDGFSQSYTCYYDDKDYSYDKVLFYSIEQFQITGTNGSDYIGTRDGNDTINGGGGNDTIEGGLGNDIINGGDGNDAIAAGGGSDVINAGTGDDTVANVSGDDIIDGGTGLDTISDLNYASSNSAIILNELGGAATLLGTNIKNIERFGSVILGSGNDKIEFSSRFNNQEINSGQGNDTINAGLGIDIINGGDGNDLLIIDYSSNLFAGSTNYQGGIFYEFGGYYERYTCSYSNENFDQIRFSDIEQFQITGTNGSDHIVTRDGNDTINGGGGNDTIEGGLGNDVISGGDGNDAIAAGGGSDVIIGVKTGSTEPGKNEVDTLTGGEGRDTFILGDATSIFYDDGNTTNAGTSDYAIIADFNPTDDIIQIRRSSSDYLLTVSGSNTNLYINKPGSEPDELIAVINNQTALSLTASYFSYVSSPTLPSITLAVSPSSVTEDGTTNLVYTFTRTGSTTSALTANYTVGGTATLNTDYTRTGTNNTVTFAANSSTATITVDPTADTTVEPDETVTLTLASGTGYTVGTTTAVTGTIKNDDVTLPSITLAVSPSSVNEDGTTNLVYTFTRSGSTTNALTVNYTLGGTATLNTDYTRTGTTNTVTFAAGSSTATVTVDPTADTTVESDETVILTLASGTGYTIGTTTPVTGTIKNDDVTLPSITLAVSPSSVTEDGTTNLVYTFTRTGSTTSALTANYTVGGTATLNTDYTRTGTNNTVTFAANSSTATITVDPTADTTVEPDETVTLTLASGTGYTVGTTTAVTGTIKNDDVTLPSITLAVSPSSVTEDGTTNLVYTFTRTGSTTSALTANYTVGGTATLNTDYTRTGTNNTVTFAANSSTATITVDPTADTTVEPDETVTLTLASGTGYTVGTTTAVTGTIKNDDVTLPSITLAVSPSSVNEDGTTNLVYTFTRSGSTTNALTVNYTLGGTATLNTDYTRTGTTNTVTFAAGSSTATVTVDPTADTTVESDETVILTLASGTGYTVGTTTAVTGTITNDDFSQLSINNITVVEGQDSNAILTVTVNNPNPQPISVNYTTAPVNATANVDYTSKTGTLTIAANTSTATISIPILNDNLNEANETFAINLSNPVNATLTNNKGIVTISDTLTANVTTTLPANVENLTLTGTTNINGTGNTLNNIITGNSGNNILNGATGIDTLIGGLGNDTYQVDTTTDTITENANQGTDTVQSSVTYTLGNNLENLTLTGTANINGTGNTLNNVITGNSGNNILNGSDGNDTLIGGTGNDTLTGGAGGDQFTFNNRNEGIDTITDFLSSQGDKIAVSAAGFGGGLAAGVSITAAQFVLGTTALNASNRLIYNTITGGLFFDGDGTGTLAAIQIATLSSKPTLTASDILVLV</sequence>
<proteinExistence type="predicted"/>
<dbReference type="SMART" id="SM00237">
    <property type="entry name" value="Calx_beta"/>
    <property type="match status" value="6"/>
</dbReference>
<keyword evidence="2" id="KW-0964">Secreted</keyword>
<dbReference type="Gene3D" id="2.60.40.2030">
    <property type="match status" value="6"/>
</dbReference>
<dbReference type="Gene3D" id="2.150.10.10">
    <property type="entry name" value="Serralysin-like metalloprotease, C-terminal"/>
    <property type="match status" value="4"/>
</dbReference>
<dbReference type="PROSITE" id="PS00330">
    <property type="entry name" value="HEMOLYSIN_CALCIUM"/>
    <property type="match status" value="12"/>
</dbReference>
<dbReference type="PATRIC" id="fig|1641812.3.peg.776"/>
<evidence type="ECO:0000256" key="2">
    <source>
        <dbReference type="ARBA" id="ARBA00022525"/>
    </source>
</evidence>
<dbReference type="SUPFAM" id="SSF141072">
    <property type="entry name" value="CalX-like"/>
    <property type="match status" value="6"/>
</dbReference>
<dbReference type="GO" id="GO:0016020">
    <property type="term" value="C:membrane"/>
    <property type="evidence" value="ECO:0007669"/>
    <property type="project" value="InterPro"/>
</dbReference>
<dbReference type="EC" id="3.1.3.1" evidence="7"/>
<dbReference type="GO" id="GO:0007154">
    <property type="term" value="P:cell communication"/>
    <property type="evidence" value="ECO:0007669"/>
    <property type="project" value="InterPro"/>
</dbReference>
<feature type="domain" description="Calx-beta" evidence="6">
    <location>
        <begin position="2341"/>
        <end position="2438"/>
    </location>
</feature>
<evidence type="ECO:0000313" key="8">
    <source>
        <dbReference type="Proteomes" id="UP000034103"/>
    </source>
</evidence>
<keyword evidence="5" id="KW-0106">Calcium</keyword>
<gene>
    <name evidence="7" type="ORF">MYAER_0749</name>
</gene>
<dbReference type="InterPro" id="IPR011049">
    <property type="entry name" value="Serralysin-like_metalloprot_C"/>
</dbReference>
<evidence type="ECO:0000256" key="3">
    <source>
        <dbReference type="ARBA" id="ARBA00022729"/>
    </source>
</evidence>
<feature type="domain" description="Calx-beta" evidence="6">
    <location>
        <begin position="2226"/>
        <end position="2328"/>
    </location>
</feature>
<keyword evidence="3" id="KW-0732">Signal</keyword>
<dbReference type="InterPro" id="IPR001343">
    <property type="entry name" value="Hemolysn_Ca-bd"/>
</dbReference>
<dbReference type="InterPro" id="IPR050557">
    <property type="entry name" value="RTX_toxin/Mannuronan_C5-epim"/>
</dbReference>
<reference evidence="7 8" key="1">
    <citation type="journal article" date="2015" name="Genome Announc.">
        <title>Complete Genome Sequence of Microcystis aeruginosa NIES-2549, a Bloom-Forming Cyanobacterium from Lake Kasumigaura, Japan.</title>
        <authorList>
            <person name="Yamaguchi H."/>
            <person name="Suzuki S."/>
            <person name="Tanabe Y."/>
            <person name="Osana Y."/>
            <person name="Shimura Y."/>
            <person name="Ishida K."/>
            <person name="Kawachi M."/>
        </authorList>
    </citation>
    <scope>NUCLEOTIDE SEQUENCE [LARGE SCALE GENOMIC DNA]</scope>
    <source>
        <strain evidence="7 8">NIES-2549</strain>
    </source>
</reference>
<dbReference type="SUPFAM" id="SSF51120">
    <property type="entry name" value="beta-Roll"/>
    <property type="match status" value="11"/>
</dbReference>
<keyword evidence="7" id="KW-0378">Hydrolase</keyword>
<dbReference type="HOGENOM" id="CLU_225436_0_0_3"/>
<dbReference type="EMBL" id="CP011304">
    <property type="protein sequence ID" value="AKE63109.1"/>
    <property type="molecule type" value="Genomic_DNA"/>
</dbReference>
<evidence type="ECO:0000313" key="7">
    <source>
        <dbReference type="EMBL" id="AKE63109.1"/>
    </source>
</evidence>
<accession>A0A0F6U203</accession>
<evidence type="ECO:0000256" key="5">
    <source>
        <dbReference type="ARBA" id="ARBA00022837"/>
    </source>
</evidence>
<dbReference type="GO" id="GO:0004035">
    <property type="term" value="F:alkaline phosphatase activity"/>
    <property type="evidence" value="ECO:0007669"/>
    <property type="project" value="UniProtKB-EC"/>
</dbReference>
<dbReference type="GO" id="GO:0005509">
    <property type="term" value="F:calcium ion binding"/>
    <property type="evidence" value="ECO:0007669"/>
    <property type="project" value="InterPro"/>
</dbReference>
<dbReference type="Pfam" id="PF03160">
    <property type="entry name" value="Calx-beta"/>
    <property type="match status" value="6"/>
</dbReference>
<dbReference type="Gene3D" id="2.160.20.160">
    <property type="match status" value="3"/>
</dbReference>
<evidence type="ECO:0000256" key="4">
    <source>
        <dbReference type="ARBA" id="ARBA00022737"/>
    </source>
</evidence>
<evidence type="ECO:0000256" key="1">
    <source>
        <dbReference type="ARBA" id="ARBA00004613"/>
    </source>
</evidence>
<dbReference type="InterPro" id="IPR038081">
    <property type="entry name" value="CalX-like_sf"/>
</dbReference>
<dbReference type="Pfam" id="PF00353">
    <property type="entry name" value="HemolysinCabind"/>
    <property type="match status" value="13"/>
</dbReference>
<feature type="domain" description="Calx-beta" evidence="6">
    <location>
        <begin position="1996"/>
        <end position="2098"/>
    </location>
</feature>
<keyword evidence="4" id="KW-0677">Repeat</keyword>
<feature type="domain" description="Calx-beta" evidence="6">
    <location>
        <begin position="2111"/>
        <end position="2213"/>
    </location>
</feature>
<dbReference type="InterPro" id="IPR018511">
    <property type="entry name" value="Hemolysin-typ_Ca-bd_CS"/>
</dbReference>
<dbReference type="Proteomes" id="UP000034103">
    <property type="component" value="Chromosome"/>
</dbReference>